<comment type="caution">
    <text evidence="2">The sequence shown here is derived from an EMBL/GenBank/DDBJ whole genome shotgun (WGS) entry which is preliminary data.</text>
</comment>
<dbReference type="EMBL" id="BOMQ01000057">
    <property type="protein sequence ID" value="GIE51286.1"/>
    <property type="molecule type" value="Genomic_DNA"/>
</dbReference>
<gene>
    <name evidence="2" type="ORF">Ani05nite_48200</name>
</gene>
<accession>A0A919JLD4</accession>
<evidence type="ECO:0008006" key="4">
    <source>
        <dbReference type="Google" id="ProtNLM"/>
    </source>
</evidence>
<evidence type="ECO:0000256" key="1">
    <source>
        <dbReference type="SAM" id="MobiDB-lite"/>
    </source>
</evidence>
<feature type="region of interest" description="Disordered" evidence="1">
    <location>
        <begin position="107"/>
        <end position="175"/>
    </location>
</feature>
<dbReference type="AlphaFoldDB" id="A0A919JLD4"/>
<organism evidence="2 3">
    <name type="scientific">Actinoplanes nipponensis</name>
    <dbReference type="NCBI Taxonomy" id="135950"/>
    <lineage>
        <taxon>Bacteria</taxon>
        <taxon>Bacillati</taxon>
        <taxon>Actinomycetota</taxon>
        <taxon>Actinomycetes</taxon>
        <taxon>Micromonosporales</taxon>
        <taxon>Micromonosporaceae</taxon>
        <taxon>Actinoplanes</taxon>
    </lineage>
</organism>
<name>A0A919JLD4_9ACTN</name>
<dbReference type="Gene3D" id="3.40.50.1820">
    <property type="entry name" value="alpha/beta hydrolase"/>
    <property type="match status" value="1"/>
</dbReference>
<sequence length="422" mass="43664">MPGQLRSHAVEPAGGRRRPLVGGQVAVLAADPDGVADQQQARHPPRVAPGQRGGQVAAVGEPGDAEAVQLDPPGQQLDDLVGGLRAGRRRAVTGRVDVVPLPAGAAREGRFERGGGHRGGQAEHGQADDRAAGAAYLGSEAHRPTLGRAADPDRPPGRRFRSGRHAPPWPPGRVSGTVGSMEAAFVLVHSPSVGPGTWGPVAAHLRARGATVLVPSLAGVGAAGPPFWPRVAELVSAAIAGLPADRAVVLVAHSNAGLFVPVIAAAAPRPVAGCLFVDASLPDRLGPTPVVPPEALGFLRDRAVDGILPPWTTWFDEAEVAPMLPDAEVRAAVEAEQPRLPLSYYEQLVPAPAGWDAQPCGYLLFGPPYEQVANEAAARGWAVERIPGRHLHQVVDPAGVADRIADMVHTWSPPSSPAGARA</sequence>
<reference evidence="2" key="1">
    <citation type="submission" date="2021-01" db="EMBL/GenBank/DDBJ databases">
        <title>Whole genome shotgun sequence of Actinoplanes nipponensis NBRC 14063.</title>
        <authorList>
            <person name="Komaki H."/>
            <person name="Tamura T."/>
        </authorList>
    </citation>
    <scope>NUCLEOTIDE SEQUENCE</scope>
    <source>
        <strain evidence="2">NBRC 14063</strain>
    </source>
</reference>
<proteinExistence type="predicted"/>
<evidence type="ECO:0000313" key="3">
    <source>
        <dbReference type="Proteomes" id="UP000647172"/>
    </source>
</evidence>
<evidence type="ECO:0000313" key="2">
    <source>
        <dbReference type="EMBL" id="GIE51286.1"/>
    </source>
</evidence>
<dbReference type="InterPro" id="IPR029058">
    <property type="entry name" value="AB_hydrolase_fold"/>
</dbReference>
<protein>
    <recommendedName>
        <fullName evidence="4">Alpha/beta hydrolase family protein</fullName>
    </recommendedName>
</protein>
<dbReference type="SUPFAM" id="SSF53474">
    <property type="entry name" value="alpha/beta-Hydrolases"/>
    <property type="match status" value="1"/>
</dbReference>
<dbReference type="Proteomes" id="UP000647172">
    <property type="component" value="Unassembled WGS sequence"/>
</dbReference>
<keyword evidence="3" id="KW-1185">Reference proteome</keyword>
<feature type="region of interest" description="Disordered" evidence="1">
    <location>
        <begin position="31"/>
        <end position="58"/>
    </location>
</feature>